<proteinExistence type="predicted"/>
<keyword evidence="2" id="KW-0436">Ligase</keyword>
<protein>
    <submittedName>
        <fullName evidence="10">3-methylcrotonyl-CoA carboxylase alpha subunit/acetyl-CoA/propionyl-CoA carboxylase, biotin carboxylase, biotin carboxyl carrier protein</fullName>
    </submittedName>
</protein>
<dbReference type="SUPFAM" id="SSF51246">
    <property type="entry name" value="Rudiment single hybrid motif"/>
    <property type="match status" value="1"/>
</dbReference>
<dbReference type="PROSITE" id="PS50975">
    <property type="entry name" value="ATP_GRASP"/>
    <property type="match status" value="1"/>
</dbReference>
<dbReference type="PANTHER" id="PTHR18866">
    <property type="entry name" value="CARBOXYLASE:PYRUVATE/ACETYL-COA/PROPIONYL-COA CARBOXYLASE"/>
    <property type="match status" value="1"/>
</dbReference>
<dbReference type="SUPFAM" id="SSF56059">
    <property type="entry name" value="Glutathione synthetase ATP-binding domain-like"/>
    <property type="match status" value="1"/>
</dbReference>
<dbReference type="InterPro" id="IPR005482">
    <property type="entry name" value="Biotin_COase_C"/>
</dbReference>
<dbReference type="EMBL" id="FRCB01000003">
    <property type="protein sequence ID" value="SHL90526.1"/>
    <property type="molecule type" value="Genomic_DNA"/>
</dbReference>
<keyword evidence="5" id="KW-0092">Biotin</keyword>
<evidence type="ECO:0000256" key="4">
    <source>
        <dbReference type="ARBA" id="ARBA00022840"/>
    </source>
</evidence>
<evidence type="ECO:0000256" key="3">
    <source>
        <dbReference type="ARBA" id="ARBA00022741"/>
    </source>
</evidence>
<evidence type="ECO:0000256" key="6">
    <source>
        <dbReference type="PROSITE-ProRule" id="PRU00409"/>
    </source>
</evidence>
<dbReference type="Gene3D" id="2.40.50.100">
    <property type="match status" value="1"/>
</dbReference>
<dbReference type="Pfam" id="PF02786">
    <property type="entry name" value="CPSase_L_D2"/>
    <property type="match status" value="1"/>
</dbReference>
<dbReference type="InterPro" id="IPR000089">
    <property type="entry name" value="Biotin_lipoyl"/>
</dbReference>
<accession>A0A1M7EFW8</accession>
<evidence type="ECO:0000256" key="1">
    <source>
        <dbReference type="ARBA" id="ARBA00001953"/>
    </source>
</evidence>
<keyword evidence="11" id="KW-1185">Reference proteome</keyword>
<sequence length="666" mass="69692">MSFDTVLIANRGEIARRIIRACRSLGLGAVAVYSEADRDAPFVAEADLALPIGPAEAAQSYLDPHRLLDAARRAGAQAVHPGYGFLSENANFARAVVQAGLVWIGPDADVIALMGSKAAAKAEAQAAGVPILPGYRGSDQSDTTLLAEATSLGAPLLIKASAGGGGRGIRRLDDLADFPAALASARREAQAAFGNSDVLLERFLEGARHVELQVLADHHGTVLHLGDRDCSVQSNHQKLIEEAPAPDIPDSIRAAMAEAAVRLAASIGYRNAGTVEFLYDPDSYAWHFLEMNTRLQVEHPVTEAVTGLDLVAWQIRIAQGQALTLAQSDIRMSGAAIEARIALDGPGGNVVTHWDLPELPGLRLDSAIEAGSPVSHHYDPMIAKLIAHGPDRATALARLRAGLAALEVGGIGTNAAQVAMVLATPDFASARLGTDFLARHPQALPSAPTAQTQALAALALALHSARISGAQGHLGPWTNLGAWRLTALAGRGGASWHMIDGAEYAVHETAAGHEVMDIAGAVLLRAAHARLQGNTLDLEADGVRRRIAVGWSATEITLTEGLVTTRVPHGRQHTGADRGSGGTDINAPMPGLLAEILHPLGTPLKEGDPVLVFEAMKLMQTMTAPCDGILTDLPHAAGATVPSGALLARFTPDEDTGYDRHAPSDR</sequence>
<dbReference type="AlphaFoldDB" id="A0A1M7EFW8"/>
<organism evidence="10 11">
    <name type="scientific">Roseovarius litoreus</name>
    <dbReference type="NCBI Taxonomy" id="1155722"/>
    <lineage>
        <taxon>Bacteria</taxon>
        <taxon>Pseudomonadati</taxon>
        <taxon>Pseudomonadota</taxon>
        <taxon>Alphaproteobacteria</taxon>
        <taxon>Rhodobacterales</taxon>
        <taxon>Roseobacteraceae</taxon>
        <taxon>Roseovarius</taxon>
    </lineage>
</organism>
<dbReference type="Pfam" id="PF00289">
    <property type="entry name" value="Biotin_carb_N"/>
    <property type="match status" value="1"/>
</dbReference>
<evidence type="ECO:0000259" key="7">
    <source>
        <dbReference type="PROSITE" id="PS50968"/>
    </source>
</evidence>
<dbReference type="Pfam" id="PF00364">
    <property type="entry name" value="Biotin_lipoyl"/>
    <property type="match status" value="1"/>
</dbReference>
<dbReference type="GO" id="GO:0005524">
    <property type="term" value="F:ATP binding"/>
    <property type="evidence" value="ECO:0007669"/>
    <property type="project" value="UniProtKB-UniRule"/>
</dbReference>
<dbReference type="InterPro" id="IPR011764">
    <property type="entry name" value="Biotin_carboxylation_dom"/>
</dbReference>
<dbReference type="InterPro" id="IPR005481">
    <property type="entry name" value="BC-like_N"/>
</dbReference>
<evidence type="ECO:0000259" key="8">
    <source>
        <dbReference type="PROSITE" id="PS50975"/>
    </source>
</evidence>
<dbReference type="InterPro" id="IPR005479">
    <property type="entry name" value="CPAse_ATP-bd"/>
</dbReference>
<keyword evidence="3 6" id="KW-0547">Nucleotide-binding</keyword>
<evidence type="ECO:0000313" key="10">
    <source>
        <dbReference type="EMBL" id="SHL90526.1"/>
    </source>
</evidence>
<dbReference type="Gene3D" id="3.30.470.20">
    <property type="entry name" value="ATP-grasp fold, B domain"/>
    <property type="match status" value="1"/>
</dbReference>
<feature type="domain" description="Biotin carboxylation" evidence="9">
    <location>
        <begin position="2"/>
        <end position="442"/>
    </location>
</feature>
<dbReference type="Proteomes" id="UP000322545">
    <property type="component" value="Unassembled WGS sequence"/>
</dbReference>
<dbReference type="RefSeq" id="WP_149779118.1">
    <property type="nucleotide sequence ID" value="NZ_FRCB01000003.1"/>
</dbReference>
<keyword evidence="4 6" id="KW-0067">ATP-binding</keyword>
<feature type="domain" description="Lipoyl-binding" evidence="7">
    <location>
        <begin position="575"/>
        <end position="651"/>
    </location>
</feature>
<evidence type="ECO:0000256" key="2">
    <source>
        <dbReference type="ARBA" id="ARBA00022598"/>
    </source>
</evidence>
<dbReference type="InterPro" id="IPR011761">
    <property type="entry name" value="ATP-grasp"/>
</dbReference>
<dbReference type="InterPro" id="IPR016185">
    <property type="entry name" value="PreATP-grasp_dom_sf"/>
</dbReference>
<dbReference type="PROSITE" id="PS50968">
    <property type="entry name" value="BIOTINYL_LIPOYL"/>
    <property type="match status" value="1"/>
</dbReference>
<name>A0A1M7EFW8_9RHOB</name>
<dbReference type="InterPro" id="IPR050856">
    <property type="entry name" value="Biotin_carboxylase_complex"/>
</dbReference>
<dbReference type="GO" id="GO:0046872">
    <property type="term" value="F:metal ion binding"/>
    <property type="evidence" value="ECO:0007669"/>
    <property type="project" value="InterPro"/>
</dbReference>
<feature type="domain" description="ATP-grasp" evidence="8">
    <location>
        <begin position="121"/>
        <end position="319"/>
    </location>
</feature>
<dbReference type="SUPFAM" id="SSF52440">
    <property type="entry name" value="PreATP-grasp domain"/>
    <property type="match status" value="1"/>
</dbReference>
<dbReference type="PROSITE" id="PS00867">
    <property type="entry name" value="CPSASE_2"/>
    <property type="match status" value="1"/>
</dbReference>
<gene>
    <name evidence="10" type="ORF">SAMN05443432_103342</name>
</gene>
<evidence type="ECO:0000313" key="11">
    <source>
        <dbReference type="Proteomes" id="UP000322545"/>
    </source>
</evidence>
<dbReference type="InterPro" id="IPR011054">
    <property type="entry name" value="Rudment_hybrid_motif"/>
</dbReference>
<dbReference type="PROSITE" id="PS50979">
    <property type="entry name" value="BC"/>
    <property type="match status" value="1"/>
</dbReference>
<evidence type="ECO:0000256" key="5">
    <source>
        <dbReference type="ARBA" id="ARBA00023267"/>
    </source>
</evidence>
<dbReference type="CDD" id="cd06850">
    <property type="entry name" value="biotinyl_domain"/>
    <property type="match status" value="1"/>
</dbReference>
<evidence type="ECO:0000259" key="9">
    <source>
        <dbReference type="PROSITE" id="PS50979"/>
    </source>
</evidence>
<dbReference type="SUPFAM" id="SSF51230">
    <property type="entry name" value="Single hybrid motif"/>
    <property type="match status" value="1"/>
</dbReference>
<dbReference type="InterPro" id="IPR011053">
    <property type="entry name" value="Single_hybrid_motif"/>
</dbReference>
<dbReference type="GO" id="GO:0016874">
    <property type="term" value="F:ligase activity"/>
    <property type="evidence" value="ECO:0007669"/>
    <property type="project" value="UniProtKB-KW"/>
</dbReference>
<dbReference type="PANTHER" id="PTHR18866:SF33">
    <property type="entry name" value="METHYLCROTONOYL-COA CARBOXYLASE SUBUNIT ALPHA, MITOCHONDRIAL-RELATED"/>
    <property type="match status" value="1"/>
</dbReference>
<dbReference type="Pfam" id="PF02785">
    <property type="entry name" value="Biotin_carb_C"/>
    <property type="match status" value="1"/>
</dbReference>
<reference evidence="10 11" key="1">
    <citation type="submission" date="2016-11" db="EMBL/GenBank/DDBJ databases">
        <authorList>
            <person name="Varghese N."/>
            <person name="Submissions S."/>
        </authorList>
    </citation>
    <scope>NUCLEOTIDE SEQUENCE [LARGE SCALE GENOMIC DNA]</scope>
    <source>
        <strain evidence="10 11">DSM 28249</strain>
    </source>
</reference>
<dbReference type="FunFam" id="3.40.50.20:FF:000010">
    <property type="entry name" value="Propionyl-CoA carboxylase subunit alpha"/>
    <property type="match status" value="1"/>
</dbReference>
<dbReference type="SMART" id="SM00878">
    <property type="entry name" value="Biotin_carb_C"/>
    <property type="match status" value="1"/>
</dbReference>
<comment type="cofactor">
    <cofactor evidence="1">
        <name>biotin</name>
        <dbReference type="ChEBI" id="CHEBI:57586"/>
    </cofactor>
</comment>